<evidence type="ECO:0000313" key="5">
    <source>
        <dbReference type="EMBL" id="AAI24951.1"/>
    </source>
</evidence>
<reference evidence="7" key="3">
    <citation type="submission" date="2025-04" db="UniProtKB">
        <authorList>
            <consortium name="RefSeq"/>
        </authorList>
    </citation>
    <scope>IDENTIFICATION</scope>
</reference>
<evidence type="ECO:0000313" key="8">
    <source>
        <dbReference type="Xenbase" id="XB-GENE-22063328"/>
    </source>
</evidence>
<sequence>METIIHLEGLHTDADTTDIEEFFKGLNVSDIQIVRGERGEAYIVFVSDNDAREAMKKSGSCIKNKRIVLSLSNKTEMLCAFEVYRKKVERTLEAAKQQSRKRKVEMFLAQPASLYVHLTGISQDTKEAAIIDFFTSLAVEQIIFCKGRDGSKTGNGFVKFTNAAHASEAVRFNQCLLNNKSLGVISATEEQWVNAGGTVEKNSKIREGFTKAIATVHHPPIHHPLIHHPPIHHPPIHHPPIHHPPIHQPPIHQPPIHQPPIHQPPIQQPPIQQQPLYIYILNLPPNVKKSDIRDLLEVPQLEDFNISILKSSAKGEGFVKLKNESQYQMALLAHGKHLHDYRISILPISKKVMLDIAVTYTVTSLSKDMSAVPCPQRCIHMKDLFPAATKQHIQEFFDGFPIEEYDIFLKYDKTGYFSGEALVRFPTEKVAKCAARLNKEWFMGKEVLLNSITEDQIKAFIGDASFEPTLAKH</sequence>
<gene>
    <name evidence="8" type="primary">rbm12b.L</name>
    <name evidence="5" type="synonym">LOC100158382</name>
    <name evidence="8" type="synonym">rbm12b</name>
    <name evidence="8" type="synonym">rbm12b.1</name>
    <name evidence="7" type="synonym">rbm12b.1.L</name>
</gene>
<reference evidence="7" key="1">
    <citation type="journal article" date="2002" name="Dev. Dyn.">
        <title>Genetic and genomic tools for Xenopus research: The NIH Xenopus initiative.</title>
        <authorList>
            <person name="Klein S.L."/>
            <person name="Strausberg R.L."/>
            <person name="Wagner L."/>
            <person name="Pontius J."/>
            <person name="Clifton S.W."/>
            <person name="Richardson P."/>
        </authorList>
    </citation>
    <scope>NUCLEOTIDE SEQUENCE</scope>
</reference>
<evidence type="ECO:0000313" key="6">
    <source>
        <dbReference type="Proteomes" id="UP000186698"/>
    </source>
</evidence>
<dbReference type="Pfam" id="PF00076">
    <property type="entry name" value="RRM_1"/>
    <property type="match status" value="3"/>
</dbReference>
<dbReference type="GO" id="GO:0043484">
    <property type="term" value="P:regulation of RNA splicing"/>
    <property type="evidence" value="ECO:0000318"/>
    <property type="project" value="GO_Central"/>
</dbReference>
<reference evidence="5" key="2">
    <citation type="submission" date="2006-10" db="EMBL/GenBank/DDBJ databases">
        <authorList>
            <consortium name="NIH - Xenopus Gene Collection (XGC) project"/>
        </authorList>
    </citation>
    <scope>NUCLEOTIDE SEQUENCE [LARGE SCALE MRNA]</scope>
    <source>
        <tissue evidence="5">Embryo</tissue>
    </source>
</reference>
<proteinExistence type="evidence at transcript level"/>
<feature type="domain" description="RRM" evidence="4">
    <location>
        <begin position="276"/>
        <end position="359"/>
    </location>
</feature>
<dbReference type="Xenbase" id="XB-GENE-22063328">
    <property type="gene designation" value="rbm12b.L"/>
</dbReference>
<feature type="domain" description="RRM" evidence="4">
    <location>
        <begin position="114"/>
        <end position="189"/>
    </location>
</feature>
<dbReference type="InterPro" id="IPR035979">
    <property type="entry name" value="RBD_domain_sf"/>
</dbReference>
<dbReference type="RefSeq" id="NP_001121298.1">
    <property type="nucleotide sequence ID" value="NM_001127826.1"/>
</dbReference>
<dbReference type="InterPro" id="IPR000504">
    <property type="entry name" value="RRM_dom"/>
</dbReference>
<accession>Q08AY8</accession>
<evidence type="ECO:0000259" key="4">
    <source>
        <dbReference type="PROSITE" id="PS50102"/>
    </source>
</evidence>
<dbReference type="PANTHER" id="PTHR13976">
    <property type="entry name" value="HETEROGENEOUS NUCLEAR RIBONUCLEOPROTEIN-RELATED"/>
    <property type="match status" value="1"/>
</dbReference>
<dbReference type="PROSITE" id="PS50102">
    <property type="entry name" value="RRM"/>
    <property type="match status" value="3"/>
</dbReference>
<dbReference type="EMBL" id="BC124950">
    <property type="protein sequence ID" value="AAI24951.1"/>
    <property type="molecule type" value="mRNA"/>
</dbReference>
<keyword evidence="2 3" id="KW-0694">RNA-binding</keyword>
<dbReference type="AGR" id="Xenbase:XB-GENE-22063328"/>
<evidence type="ECO:0000256" key="1">
    <source>
        <dbReference type="ARBA" id="ARBA00022737"/>
    </source>
</evidence>
<dbReference type="GeneID" id="100158382"/>
<organism evidence="5">
    <name type="scientific">Xenopus laevis</name>
    <name type="common">African clawed frog</name>
    <dbReference type="NCBI Taxonomy" id="8355"/>
    <lineage>
        <taxon>Eukaryota</taxon>
        <taxon>Metazoa</taxon>
        <taxon>Chordata</taxon>
        <taxon>Craniata</taxon>
        <taxon>Vertebrata</taxon>
        <taxon>Euteleostomi</taxon>
        <taxon>Amphibia</taxon>
        <taxon>Batrachia</taxon>
        <taxon>Anura</taxon>
        <taxon>Pipoidea</taxon>
        <taxon>Pipidae</taxon>
        <taxon>Xenopodinae</taxon>
        <taxon>Xenopus</taxon>
        <taxon>Xenopus</taxon>
    </lineage>
</organism>
<dbReference type="Proteomes" id="UP000186698">
    <property type="component" value="Chromosome 6L"/>
</dbReference>
<dbReference type="InterPro" id="IPR012677">
    <property type="entry name" value="Nucleotide-bd_a/b_plait_sf"/>
</dbReference>
<evidence type="ECO:0000313" key="7">
    <source>
        <dbReference type="RefSeq" id="NP_001121298.1"/>
    </source>
</evidence>
<protein>
    <submittedName>
        <fullName evidence="5">LOC100158382 protein</fullName>
    </submittedName>
    <submittedName>
        <fullName evidence="7">Uncharacterized protein LOC100158382</fullName>
    </submittedName>
</protein>
<dbReference type="CTD" id="100158382"/>
<dbReference type="AlphaFoldDB" id="Q08AY8"/>
<keyword evidence="6" id="KW-1185">Reference proteome</keyword>
<dbReference type="Bgee" id="100158382">
    <property type="expression patterns" value="Expressed in neurula embryo and 19 other cell types or tissues"/>
</dbReference>
<dbReference type="GO" id="GO:0003723">
    <property type="term" value="F:RNA binding"/>
    <property type="evidence" value="ECO:0000318"/>
    <property type="project" value="GO_Central"/>
</dbReference>
<dbReference type="KEGG" id="xla:100158382"/>
<evidence type="ECO:0000256" key="2">
    <source>
        <dbReference type="ARBA" id="ARBA00022884"/>
    </source>
</evidence>
<dbReference type="GO" id="GO:0005654">
    <property type="term" value="C:nucleoplasm"/>
    <property type="evidence" value="ECO:0000318"/>
    <property type="project" value="GO_Central"/>
</dbReference>
<evidence type="ECO:0000256" key="3">
    <source>
        <dbReference type="PROSITE-ProRule" id="PRU00176"/>
    </source>
</evidence>
<dbReference type="OrthoDB" id="2588702at2759"/>
<name>Q08AY8_XENLA</name>
<dbReference type="SUPFAM" id="SSF54928">
    <property type="entry name" value="RNA-binding domain, RBD"/>
    <property type="match status" value="4"/>
</dbReference>
<dbReference type="InterPro" id="IPR050666">
    <property type="entry name" value="ESRP"/>
</dbReference>
<dbReference type="DNASU" id="100158382"/>
<dbReference type="GO" id="GO:1990904">
    <property type="term" value="C:ribonucleoprotein complex"/>
    <property type="evidence" value="ECO:0000318"/>
    <property type="project" value="GO_Central"/>
</dbReference>
<dbReference type="Gene3D" id="3.30.70.330">
    <property type="match status" value="4"/>
</dbReference>
<feature type="domain" description="RRM" evidence="4">
    <location>
        <begin position="3"/>
        <end position="74"/>
    </location>
</feature>
<dbReference type="SMART" id="SM00360">
    <property type="entry name" value="RRM"/>
    <property type="match status" value="4"/>
</dbReference>
<keyword evidence="1" id="KW-0677">Repeat</keyword>